<dbReference type="EMBL" id="VUNR01000013">
    <property type="protein sequence ID" value="MSU08886.1"/>
    <property type="molecule type" value="Genomic_DNA"/>
</dbReference>
<organism evidence="2 3">
    <name type="scientific">Anaerovibrio slackiae</name>
    <dbReference type="NCBI Taxonomy" id="2652309"/>
    <lineage>
        <taxon>Bacteria</taxon>
        <taxon>Bacillati</taxon>
        <taxon>Bacillota</taxon>
        <taxon>Negativicutes</taxon>
        <taxon>Selenomonadales</taxon>
        <taxon>Selenomonadaceae</taxon>
        <taxon>Anaerovibrio</taxon>
    </lineage>
</organism>
<evidence type="ECO:0000256" key="1">
    <source>
        <dbReference type="SAM" id="Phobius"/>
    </source>
</evidence>
<evidence type="ECO:0000313" key="3">
    <source>
        <dbReference type="Proteomes" id="UP000433181"/>
    </source>
</evidence>
<reference evidence="2 3" key="1">
    <citation type="submission" date="2019-08" db="EMBL/GenBank/DDBJ databases">
        <title>In-depth cultivation of the pig gut microbiome towards novel bacterial diversity and tailored functional studies.</title>
        <authorList>
            <person name="Wylensek D."/>
            <person name="Hitch T.C.A."/>
            <person name="Clavel T."/>
        </authorList>
    </citation>
    <scope>NUCLEOTIDE SEQUENCE [LARGE SCALE GENOMIC DNA]</scope>
    <source>
        <strain evidence="2 3">WCA-693-APC-5D-A</strain>
    </source>
</reference>
<dbReference type="RefSeq" id="WP_154407050.1">
    <property type="nucleotide sequence ID" value="NZ_VUNR01000013.1"/>
</dbReference>
<name>A0A6I2UJH9_9FIRM</name>
<dbReference type="AlphaFoldDB" id="A0A6I2UJH9"/>
<sequence>MSRKNCDDCAYRCSCRGVRKAQAASLGYCFDYEQADSWSNHIDAICALAIATVLIGMGLAAMLHISLWILEAI</sequence>
<accession>A0A6I2UJH9</accession>
<keyword evidence="3" id="KW-1185">Reference proteome</keyword>
<keyword evidence="1" id="KW-1133">Transmembrane helix</keyword>
<protein>
    <submittedName>
        <fullName evidence="2">Uncharacterized protein</fullName>
    </submittedName>
</protein>
<gene>
    <name evidence="2" type="ORF">FYJ84_07810</name>
</gene>
<feature type="transmembrane region" description="Helical" evidence="1">
    <location>
        <begin position="42"/>
        <end position="70"/>
    </location>
</feature>
<dbReference type="Proteomes" id="UP000433181">
    <property type="component" value="Unassembled WGS sequence"/>
</dbReference>
<dbReference type="GeneID" id="96778817"/>
<evidence type="ECO:0000313" key="2">
    <source>
        <dbReference type="EMBL" id="MSU08886.1"/>
    </source>
</evidence>
<keyword evidence="1" id="KW-0812">Transmembrane</keyword>
<proteinExistence type="predicted"/>
<comment type="caution">
    <text evidence="2">The sequence shown here is derived from an EMBL/GenBank/DDBJ whole genome shotgun (WGS) entry which is preliminary data.</text>
</comment>
<keyword evidence="1" id="KW-0472">Membrane</keyword>